<evidence type="ECO:0000256" key="3">
    <source>
        <dbReference type="ARBA" id="ARBA00022801"/>
    </source>
</evidence>
<gene>
    <name evidence="9" type="ORF">F53441_2727</name>
</gene>
<dbReference type="GO" id="GO:0006508">
    <property type="term" value="P:proteolysis"/>
    <property type="evidence" value="ECO:0007669"/>
    <property type="project" value="UniProtKB-KW"/>
</dbReference>
<organism evidence="9 10">
    <name type="scientific">Fusarium austroafricanum</name>
    <dbReference type="NCBI Taxonomy" id="2364996"/>
    <lineage>
        <taxon>Eukaryota</taxon>
        <taxon>Fungi</taxon>
        <taxon>Dikarya</taxon>
        <taxon>Ascomycota</taxon>
        <taxon>Pezizomycotina</taxon>
        <taxon>Sordariomycetes</taxon>
        <taxon>Hypocreomycetidae</taxon>
        <taxon>Hypocreales</taxon>
        <taxon>Nectriaceae</taxon>
        <taxon>Fusarium</taxon>
        <taxon>Fusarium concolor species complex</taxon>
    </lineage>
</organism>
<accession>A0A8H4KR84</accession>
<evidence type="ECO:0008006" key="11">
    <source>
        <dbReference type="Google" id="ProtNLM"/>
    </source>
</evidence>
<sequence>MEPLSREELAQFAAQDVAVIAAQLQTNCGWFSSRKLKNLAILASSLLGLSLGEAKYKQEEHNNERDKYLAKIDMLLNGLEQVCKFPERNLPMPSGQMELSVYFPTLTALIAVDLTPDTSSATDAEVIINIKQSIGKFVSQSDAITEPFFNFLRSFSNIERQAKRHAKSTKRDARAQQKPYTEMTKSHEDDTYPRHVYDRLYKILEKHAQCCCMLPGSPSPTLNSHRGRLELKGNIPAIDGEVLFHTVFSKKATMEDFKETKWQHLQFRVPRKQLERRAVGFEGNNGVEEMIDSTKQNYDSVKTPGEFCELLGRDIGAAGMDIRIKNEMMLVLRRAVDIEVDIADERSISLAKVLHDYSLVPKGKLLLAYALAKSVWQFYDSEFMSVRWTTDNIQLFREKEEEDEENDGFSVHWVPYYTFSFGQLAETGSVERLPRHGQFLHRYPRVLALGAILYDIGLPRPRSTANVSGSTTEPPGLEKMINDITARVRKGVERHRSQMRKKRGRSWPDIGLKDIQTLEDYRGIVENCVSEDLFRLDLEHGLQRTPEALEEELTIEERRAILFKRIVEPLKKVVQTSGWVDEFGNILPCHGEGSVTKEDPVSQKLVPVVLLSNDSQTSQITAYGAQDTPEAFRSDGEAWLNKIREGPVMETVVSAFDKGDYTKRRIRIVVLDTGYDPEAIFFEDKDRRRRLKRRSETGWIGNWKDFVDDLPSPVDDHGHGTHVLSVLMKVAPAADVFVARVARNDSELQTSAQNVAKAIEWAWKDCSADIITMSFGFDGEDYVGGEPIVSNSILRAITETKQNILFFAAAANDGGNRDEMFPASNQNVMSIRGSDDKGWACSFNPPPDYNAETCFMTLGRDVPGASLTKSQDKGADVLKSGTSVATPIAAGIAAMLLGYARIYENELQEKLGPRDKTKLGKIRRVTGMTKMFEKMSMEMMDKWSYLNINKFTGRTHDRRLAMIADAVDEAKD</sequence>
<reference evidence="9" key="1">
    <citation type="submission" date="2020-01" db="EMBL/GenBank/DDBJ databases">
        <title>Identification and distribution of gene clusters putatively required for synthesis of sphingolipid metabolism inhibitors in phylogenetically diverse species of the filamentous fungus Fusarium.</title>
        <authorList>
            <person name="Kim H.-S."/>
            <person name="Busman M."/>
            <person name="Brown D.W."/>
            <person name="Divon H."/>
            <person name="Uhlig S."/>
            <person name="Proctor R.H."/>
        </authorList>
    </citation>
    <scope>NUCLEOTIDE SEQUENCE</scope>
    <source>
        <strain evidence="9">NRRL 53441</strain>
    </source>
</reference>
<dbReference type="InterPro" id="IPR036852">
    <property type="entry name" value="Peptidase_S8/S53_dom_sf"/>
</dbReference>
<feature type="active site" description="Charge relay system" evidence="5">
    <location>
        <position position="719"/>
    </location>
</feature>
<name>A0A8H4KR84_9HYPO</name>
<keyword evidence="2 5" id="KW-0645">Protease</keyword>
<feature type="domain" description="Peptidase S8/S53" evidence="7">
    <location>
        <begin position="666"/>
        <end position="901"/>
    </location>
</feature>
<dbReference type="CDD" id="cd00306">
    <property type="entry name" value="Peptidases_S8_S53"/>
    <property type="match status" value="1"/>
</dbReference>
<dbReference type="InterPro" id="IPR000209">
    <property type="entry name" value="Peptidase_S8/S53_dom"/>
</dbReference>
<dbReference type="PROSITE" id="PS51892">
    <property type="entry name" value="SUBTILASE"/>
    <property type="match status" value="1"/>
</dbReference>
<evidence type="ECO:0000313" key="10">
    <source>
        <dbReference type="Proteomes" id="UP000605986"/>
    </source>
</evidence>
<feature type="domain" description="DUF7580" evidence="8">
    <location>
        <begin position="193"/>
        <end position="575"/>
    </location>
</feature>
<dbReference type="PANTHER" id="PTHR43806:SF11">
    <property type="entry name" value="CEREVISIN-RELATED"/>
    <property type="match status" value="1"/>
</dbReference>
<dbReference type="OrthoDB" id="206201at2759"/>
<comment type="caution">
    <text evidence="9">The sequence shown here is derived from an EMBL/GenBank/DDBJ whole genome shotgun (WGS) entry which is preliminary data.</text>
</comment>
<dbReference type="InterPro" id="IPR015500">
    <property type="entry name" value="Peptidase_S8_subtilisin-rel"/>
</dbReference>
<feature type="region of interest" description="Disordered" evidence="6">
    <location>
        <begin position="162"/>
        <end position="189"/>
    </location>
</feature>
<protein>
    <recommendedName>
        <fullName evidence="11">Peptidase S8/S53 domain-containing protein</fullName>
    </recommendedName>
</protein>
<dbReference type="PANTHER" id="PTHR43806">
    <property type="entry name" value="PEPTIDASE S8"/>
    <property type="match status" value="1"/>
</dbReference>
<keyword evidence="10" id="KW-1185">Reference proteome</keyword>
<comment type="similarity">
    <text evidence="1 5">Belongs to the peptidase S8 family.</text>
</comment>
<dbReference type="EMBL" id="JAADJG010000115">
    <property type="protein sequence ID" value="KAF4454857.1"/>
    <property type="molecule type" value="Genomic_DNA"/>
</dbReference>
<dbReference type="AlphaFoldDB" id="A0A8H4KR84"/>
<feature type="active site" description="Charge relay system" evidence="5">
    <location>
        <position position="672"/>
    </location>
</feature>
<dbReference type="PRINTS" id="PR00723">
    <property type="entry name" value="SUBTILISIN"/>
</dbReference>
<evidence type="ECO:0000256" key="4">
    <source>
        <dbReference type="ARBA" id="ARBA00022825"/>
    </source>
</evidence>
<dbReference type="SUPFAM" id="SSF52743">
    <property type="entry name" value="Subtilisin-like"/>
    <property type="match status" value="1"/>
</dbReference>
<dbReference type="InterPro" id="IPR023828">
    <property type="entry name" value="Peptidase_S8_Ser-AS"/>
</dbReference>
<feature type="active site" description="Charge relay system" evidence="5">
    <location>
        <position position="883"/>
    </location>
</feature>
<dbReference type="Pfam" id="PF24476">
    <property type="entry name" value="DUF7580"/>
    <property type="match status" value="1"/>
</dbReference>
<keyword evidence="3 5" id="KW-0378">Hydrolase</keyword>
<evidence type="ECO:0000259" key="7">
    <source>
        <dbReference type="Pfam" id="PF00082"/>
    </source>
</evidence>
<dbReference type="InterPro" id="IPR056002">
    <property type="entry name" value="DUF7580"/>
</dbReference>
<evidence type="ECO:0000259" key="8">
    <source>
        <dbReference type="Pfam" id="PF24476"/>
    </source>
</evidence>
<evidence type="ECO:0000256" key="5">
    <source>
        <dbReference type="PROSITE-ProRule" id="PRU01240"/>
    </source>
</evidence>
<proteinExistence type="inferred from homology"/>
<evidence type="ECO:0000256" key="2">
    <source>
        <dbReference type="ARBA" id="ARBA00022670"/>
    </source>
</evidence>
<keyword evidence="4 5" id="KW-0720">Serine protease</keyword>
<dbReference type="Pfam" id="PF00082">
    <property type="entry name" value="Peptidase_S8"/>
    <property type="match status" value="1"/>
</dbReference>
<evidence type="ECO:0000313" key="9">
    <source>
        <dbReference type="EMBL" id="KAF4454857.1"/>
    </source>
</evidence>
<evidence type="ECO:0000256" key="1">
    <source>
        <dbReference type="ARBA" id="ARBA00011073"/>
    </source>
</evidence>
<dbReference type="GO" id="GO:0004252">
    <property type="term" value="F:serine-type endopeptidase activity"/>
    <property type="evidence" value="ECO:0007669"/>
    <property type="project" value="UniProtKB-UniRule"/>
</dbReference>
<evidence type="ECO:0000256" key="6">
    <source>
        <dbReference type="SAM" id="MobiDB-lite"/>
    </source>
</evidence>
<dbReference type="PROSITE" id="PS00138">
    <property type="entry name" value="SUBTILASE_SER"/>
    <property type="match status" value="1"/>
</dbReference>
<dbReference type="Gene3D" id="3.40.50.200">
    <property type="entry name" value="Peptidase S8/S53 domain"/>
    <property type="match status" value="1"/>
</dbReference>
<dbReference type="Proteomes" id="UP000605986">
    <property type="component" value="Unassembled WGS sequence"/>
</dbReference>
<dbReference type="InterPro" id="IPR050131">
    <property type="entry name" value="Peptidase_S8_subtilisin-like"/>
</dbReference>